<keyword evidence="3" id="KW-1185">Reference proteome</keyword>
<organism evidence="2 3">
    <name type="scientific">Gaetbulibacter aestuarii</name>
    <dbReference type="NCBI Taxonomy" id="1502358"/>
    <lineage>
        <taxon>Bacteria</taxon>
        <taxon>Pseudomonadati</taxon>
        <taxon>Bacteroidota</taxon>
        <taxon>Flavobacteriia</taxon>
        <taxon>Flavobacteriales</taxon>
        <taxon>Flavobacteriaceae</taxon>
        <taxon>Gaetbulibacter</taxon>
    </lineage>
</organism>
<dbReference type="RefSeq" id="WP_344741361.1">
    <property type="nucleotide sequence ID" value="NZ_BAABAY010000002.1"/>
</dbReference>
<proteinExistence type="predicted"/>
<feature type="transmembrane region" description="Helical" evidence="1">
    <location>
        <begin position="79"/>
        <end position="98"/>
    </location>
</feature>
<reference evidence="2 3" key="1">
    <citation type="submission" date="2024-02" db="EMBL/GenBank/DDBJ databases">
        <title>A Gaetbulibacter species isolated from tidal flats and genomic insights of their niches.</title>
        <authorList>
            <person name="Ye Y."/>
        </authorList>
    </citation>
    <scope>NUCLEOTIDE SEQUENCE [LARGE SCALE GENOMIC DNA]</scope>
    <source>
        <strain evidence="2 3">KYW382</strain>
    </source>
</reference>
<comment type="caution">
    <text evidence="2">The sequence shown here is derived from an EMBL/GenBank/DDBJ whole genome shotgun (WGS) entry which is preliminary data.</text>
</comment>
<keyword evidence="1" id="KW-1133">Transmembrane helix</keyword>
<name>A0ABW7N258_9FLAO</name>
<evidence type="ECO:0000256" key="1">
    <source>
        <dbReference type="SAM" id="Phobius"/>
    </source>
</evidence>
<evidence type="ECO:0000313" key="2">
    <source>
        <dbReference type="EMBL" id="MFH6772093.1"/>
    </source>
</evidence>
<dbReference type="EMBL" id="JBAWKB010000002">
    <property type="protein sequence ID" value="MFH6772093.1"/>
    <property type="molecule type" value="Genomic_DNA"/>
</dbReference>
<sequence length="106" mass="12608">MAPVRRRHIMGFGYVGFKNTLNVFSQTKKIPFSDLKESLNQKSHVHHQCDFTHKSLSRSAKEHLKETIRKEEKVRNRKIYIVFILSAILVLFIIYQYILMVFRAQN</sequence>
<dbReference type="Proteomes" id="UP001610100">
    <property type="component" value="Unassembled WGS sequence"/>
</dbReference>
<evidence type="ECO:0000313" key="3">
    <source>
        <dbReference type="Proteomes" id="UP001610100"/>
    </source>
</evidence>
<protein>
    <submittedName>
        <fullName evidence="2">Uncharacterized protein</fullName>
    </submittedName>
</protein>
<accession>A0ABW7N258</accession>
<gene>
    <name evidence="2" type="ORF">V8G58_09120</name>
</gene>
<keyword evidence="1" id="KW-0812">Transmembrane</keyword>
<keyword evidence="1" id="KW-0472">Membrane</keyword>